<dbReference type="Proteomes" id="UP000466517">
    <property type="component" value="Chromosome"/>
</dbReference>
<keyword evidence="2" id="KW-1185">Reference proteome</keyword>
<dbReference type="AlphaFoldDB" id="A0A7I7XF14"/>
<dbReference type="KEGG" id="mmag:MMAD_20680"/>
<protein>
    <submittedName>
        <fullName evidence="1">Uncharacterized protein</fullName>
    </submittedName>
</protein>
<organism evidence="1 2">
    <name type="scientific">Mycolicibacterium madagascariense</name>
    <dbReference type="NCBI Taxonomy" id="212765"/>
    <lineage>
        <taxon>Bacteria</taxon>
        <taxon>Bacillati</taxon>
        <taxon>Actinomycetota</taxon>
        <taxon>Actinomycetes</taxon>
        <taxon>Mycobacteriales</taxon>
        <taxon>Mycobacteriaceae</taxon>
        <taxon>Mycolicibacterium</taxon>
    </lineage>
</organism>
<name>A0A7I7XF14_9MYCO</name>
<sequence length="59" mass="6174">MFLITLSGLLGDRARVGTPVVGRGGTDEVKLSVLGMARFIGMNCGFGADSELLANYRLG</sequence>
<proteinExistence type="predicted"/>
<dbReference type="EMBL" id="AP022610">
    <property type="protein sequence ID" value="BBZ27773.1"/>
    <property type="molecule type" value="Genomic_DNA"/>
</dbReference>
<reference evidence="1 2" key="1">
    <citation type="journal article" date="2019" name="Emerg. Microbes Infect.">
        <title>Comprehensive subspecies identification of 175 nontuberculous mycobacteria species based on 7547 genomic profiles.</title>
        <authorList>
            <person name="Matsumoto Y."/>
            <person name="Kinjo T."/>
            <person name="Motooka D."/>
            <person name="Nabeya D."/>
            <person name="Jung N."/>
            <person name="Uechi K."/>
            <person name="Horii T."/>
            <person name="Iida T."/>
            <person name="Fujita J."/>
            <person name="Nakamura S."/>
        </authorList>
    </citation>
    <scope>NUCLEOTIDE SEQUENCE [LARGE SCALE GENOMIC DNA]</scope>
    <source>
        <strain evidence="1 2">JCM 13574</strain>
    </source>
</reference>
<evidence type="ECO:0000313" key="2">
    <source>
        <dbReference type="Proteomes" id="UP000466517"/>
    </source>
</evidence>
<gene>
    <name evidence="1" type="ORF">MMAD_20680</name>
</gene>
<evidence type="ECO:0000313" key="1">
    <source>
        <dbReference type="EMBL" id="BBZ27773.1"/>
    </source>
</evidence>
<accession>A0A7I7XF14</accession>